<evidence type="ECO:0000313" key="2">
    <source>
        <dbReference type="EMBL" id="PZX41947.1"/>
    </source>
</evidence>
<comment type="caution">
    <text evidence="2">The sequence shown here is derived from an EMBL/GenBank/DDBJ whole genome shotgun (WGS) entry which is preliminary data.</text>
</comment>
<proteinExistence type="predicted"/>
<accession>A0A2W7QCY7</accession>
<protein>
    <submittedName>
        <fullName evidence="2">Uncharacterized protein</fullName>
    </submittedName>
</protein>
<gene>
    <name evidence="2" type="ORF">LY56_02238</name>
</gene>
<name>A0A2W7QCY7_9RHOB</name>
<evidence type="ECO:0000256" key="1">
    <source>
        <dbReference type="SAM" id="MobiDB-lite"/>
    </source>
</evidence>
<organism evidence="2 3">
    <name type="scientific">Roseinatronobacter thiooxidans</name>
    <dbReference type="NCBI Taxonomy" id="121821"/>
    <lineage>
        <taxon>Bacteria</taxon>
        <taxon>Pseudomonadati</taxon>
        <taxon>Pseudomonadota</taxon>
        <taxon>Alphaproteobacteria</taxon>
        <taxon>Rhodobacterales</taxon>
        <taxon>Paracoccaceae</taxon>
        <taxon>Roseinatronobacter</taxon>
    </lineage>
</organism>
<reference evidence="2 3" key="1">
    <citation type="submission" date="2018-06" db="EMBL/GenBank/DDBJ databases">
        <title>Genomic Encyclopedia of Archaeal and Bacterial Type Strains, Phase II (KMG-II): from individual species to whole genera.</title>
        <authorList>
            <person name="Goeker M."/>
        </authorList>
    </citation>
    <scope>NUCLEOTIDE SEQUENCE [LARGE SCALE GENOMIC DNA]</scope>
    <source>
        <strain evidence="2 3">DSM 13087</strain>
    </source>
</reference>
<dbReference type="AlphaFoldDB" id="A0A2W7QCY7"/>
<keyword evidence="3" id="KW-1185">Reference proteome</keyword>
<dbReference type="Proteomes" id="UP000249364">
    <property type="component" value="Unassembled WGS sequence"/>
</dbReference>
<feature type="region of interest" description="Disordered" evidence="1">
    <location>
        <begin position="1"/>
        <end position="29"/>
    </location>
</feature>
<dbReference type="RefSeq" id="WP_143079946.1">
    <property type="nucleotide sequence ID" value="NZ_MEHT01000046.1"/>
</dbReference>
<dbReference type="EMBL" id="QKZQ01000010">
    <property type="protein sequence ID" value="PZX41947.1"/>
    <property type="molecule type" value="Genomic_DNA"/>
</dbReference>
<sequence length="73" mass="7847">MRRAAIGMGQGQWPAQHKGGPEPMGCAEYGQTSSYDTPSIWVPEPMNRAKYEQAGAHGPCDMLTGQRPCAALL</sequence>
<evidence type="ECO:0000313" key="3">
    <source>
        <dbReference type="Proteomes" id="UP000249364"/>
    </source>
</evidence>